<dbReference type="OrthoDB" id="5189092at2"/>
<evidence type="ECO:0008006" key="6">
    <source>
        <dbReference type="Google" id="ProtNLM"/>
    </source>
</evidence>
<protein>
    <recommendedName>
        <fullName evidence="6">Intracellular proteinase inhibitor BsuPI domain-containing protein</fullName>
    </recommendedName>
</protein>
<dbReference type="Proteomes" id="UP000057181">
    <property type="component" value="Chromosome"/>
</dbReference>
<proteinExistence type="predicted"/>
<feature type="compositionally biased region" description="Low complexity" evidence="1">
    <location>
        <begin position="71"/>
        <end position="91"/>
    </location>
</feature>
<dbReference type="KEGG" id="kfv:AS188_06110"/>
<reference evidence="3 5" key="2">
    <citation type="submission" date="2019-07" db="EMBL/GenBank/DDBJ databases">
        <title>Whole genome shotgun sequence of Kocuria flava NBRC 107626.</title>
        <authorList>
            <person name="Hosoyama A."/>
            <person name="Uohara A."/>
            <person name="Ohji S."/>
            <person name="Ichikawa N."/>
        </authorList>
    </citation>
    <scope>NUCLEOTIDE SEQUENCE [LARGE SCALE GENOMIC DNA]</scope>
    <source>
        <strain evidence="3 5">NBRC 107626</strain>
    </source>
</reference>
<name>A0A0U3HJM0_9MICC</name>
<evidence type="ECO:0000313" key="5">
    <source>
        <dbReference type="Proteomes" id="UP000321155"/>
    </source>
</evidence>
<dbReference type="AlphaFoldDB" id="A0A0U3HJM0"/>
<evidence type="ECO:0000313" key="2">
    <source>
        <dbReference type="EMBL" id="ALU41096.1"/>
    </source>
</evidence>
<organism evidence="2 4">
    <name type="scientific">Kocuria flava</name>
    <dbReference type="NCBI Taxonomy" id="446860"/>
    <lineage>
        <taxon>Bacteria</taxon>
        <taxon>Bacillati</taxon>
        <taxon>Actinomycetota</taxon>
        <taxon>Actinomycetes</taxon>
        <taxon>Micrococcales</taxon>
        <taxon>Micrococcaceae</taxon>
        <taxon>Kocuria</taxon>
    </lineage>
</organism>
<dbReference type="EMBL" id="CP013254">
    <property type="protein sequence ID" value="ALU41096.1"/>
    <property type="molecule type" value="Genomic_DNA"/>
</dbReference>
<accession>A0A0U3HJM0</accession>
<dbReference type="Proteomes" id="UP000321155">
    <property type="component" value="Unassembled WGS sequence"/>
</dbReference>
<evidence type="ECO:0000313" key="3">
    <source>
        <dbReference type="EMBL" id="GEO92596.1"/>
    </source>
</evidence>
<reference evidence="2 4" key="1">
    <citation type="submission" date="2015-11" db="EMBL/GenBank/DDBJ databases">
        <title>Complete Genome Sequence of Kocuria flava strain HO-9041.</title>
        <authorList>
            <person name="Zhou M."/>
            <person name="Dai J."/>
        </authorList>
    </citation>
    <scope>NUCLEOTIDE SEQUENCE [LARGE SCALE GENOMIC DNA]</scope>
    <source>
        <strain evidence="2 4">HO-9041</strain>
    </source>
</reference>
<feature type="region of interest" description="Disordered" evidence="1">
    <location>
        <begin position="46"/>
        <end position="91"/>
    </location>
</feature>
<sequence>MSAEVYRRRRIVAAAAAVLLVVLVAVGVVSAVAALVGPGEPAEEAAPEAVASAGPTSTEPFADFTPRPEKSSSASPGASASPSAAPAEECGAELAVRASTDRESYPQDLEPQLELTLENTGEDPCHVDAGTARMAFVVRSGEDTVFDSRHCQVGGEEQRVTLEPGREQVARLTWDRVRTLEGCAAGGEPALPGHYRLEVSLGERTGEPAAFVLEE</sequence>
<keyword evidence="5" id="KW-1185">Reference proteome</keyword>
<dbReference type="EMBL" id="BJZR01000051">
    <property type="protein sequence ID" value="GEO92596.1"/>
    <property type="molecule type" value="Genomic_DNA"/>
</dbReference>
<evidence type="ECO:0000313" key="4">
    <source>
        <dbReference type="Proteomes" id="UP000057181"/>
    </source>
</evidence>
<dbReference type="STRING" id="446860.AS188_06110"/>
<gene>
    <name evidence="2" type="ORF">AS188_06110</name>
    <name evidence="3" type="ORF">KFL01_19020</name>
</gene>
<evidence type="ECO:0000256" key="1">
    <source>
        <dbReference type="SAM" id="MobiDB-lite"/>
    </source>
</evidence>